<dbReference type="GO" id="GO:0005615">
    <property type="term" value="C:extracellular space"/>
    <property type="evidence" value="ECO:0007669"/>
    <property type="project" value="TreeGrafter"/>
</dbReference>
<proteinExistence type="predicted"/>
<sequence>MAYHNGMYFSTPDNDNDRSDYYNCANDRKSAWWFNYCMESNLNGLYRDGYYYAEYNDGIDWHTFGGYKNSLTFTEIKIRPRNSCRKWASLRTSKDL</sequence>
<comment type="caution">
    <text evidence="3">The sequence shown here is derived from an EMBL/GenBank/DDBJ whole genome shotgun (WGS) entry which is preliminary data.</text>
</comment>
<evidence type="ECO:0000259" key="2">
    <source>
        <dbReference type="PROSITE" id="PS51406"/>
    </source>
</evidence>
<dbReference type="Proteomes" id="UP000887116">
    <property type="component" value="Unassembled WGS sequence"/>
</dbReference>
<dbReference type="PROSITE" id="PS51406">
    <property type="entry name" value="FIBRINOGEN_C_2"/>
    <property type="match status" value="1"/>
</dbReference>
<dbReference type="InterPro" id="IPR014716">
    <property type="entry name" value="Fibrinogen_a/b/g_C_1"/>
</dbReference>
<gene>
    <name evidence="3" type="primary">NCL1_06479</name>
    <name evidence="3" type="ORF">TNCT_346121</name>
</gene>
<dbReference type="InterPro" id="IPR036056">
    <property type="entry name" value="Fibrinogen-like_C"/>
</dbReference>
<keyword evidence="1" id="KW-1015">Disulfide bond</keyword>
<reference evidence="3" key="1">
    <citation type="submission" date="2020-07" db="EMBL/GenBank/DDBJ databases">
        <title>Multicomponent nature underlies the extraordinary mechanical properties of spider dragline silk.</title>
        <authorList>
            <person name="Kono N."/>
            <person name="Nakamura H."/>
            <person name="Mori M."/>
            <person name="Yoshida Y."/>
            <person name="Ohtoshi R."/>
            <person name="Malay A.D."/>
            <person name="Moran D.A.P."/>
            <person name="Tomita M."/>
            <person name="Numata K."/>
            <person name="Arakawa K."/>
        </authorList>
    </citation>
    <scope>NUCLEOTIDE SEQUENCE</scope>
</reference>
<dbReference type="PROSITE" id="PS00514">
    <property type="entry name" value="FIBRINOGEN_C_1"/>
    <property type="match status" value="1"/>
</dbReference>
<dbReference type="PANTHER" id="PTHR19143">
    <property type="entry name" value="FIBRINOGEN/TENASCIN/ANGIOPOEITIN"/>
    <property type="match status" value="1"/>
</dbReference>
<dbReference type="SUPFAM" id="SSF56496">
    <property type="entry name" value="Fibrinogen C-terminal domain-like"/>
    <property type="match status" value="1"/>
</dbReference>
<protein>
    <submittedName>
        <fullName evidence="3">Techylectin-like protein</fullName>
    </submittedName>
</protein>
<evidence type="ECO:0000313" key="4">
    <source>
        <dbReference type="Proteomes" id="UP000887116"/>
    </source>
</evidence>
<dbReference type="PANTHER" id="PTHR19143:SF458">
    <property type="entry name" value="FIBRINOGEN C-TERMINAL DOMAIN-CONTAINING PROTEIN-RELATED"/>
    <property type="match status" value="1"/>
</dbReference>
<evidence type="ECO:0000313" key="3">
    <source>
        <dbReference type="EMBL" id="GFR31274.1"/>
    </source>
</evidence>
<dbReference type="InterPro" id="IPR002181">
    <property type="entry name" value="Fibrinogen_a/b/g_C_dom"/>
</dbReference>
<dbReference type="OrthoDB" id="6145874at2759"/>
<keyword evidence="4" id="KW-1185">Reference proteome</keyword>
<dbReference type="AlphaFoldDB" id="A0A8X6HWR1"/>
<accession>A0A8X6HWR1</accession>
<name>A0A8X6HWR1_TRICU</name>
<dbReference type="InterPro" id="IPR050373">
    <property type="entry name" value="Fibrinogen_C-term_domain"/>
</dbReference>
<evidence type="ECO:0000256" key="1">
    <source>
        <dbReference type="ARBA" id="ARBA00023157"/>
    </source>
</evidence>
<organism evidence="3 4">
    <name type="scientific">Trichonephila clavata</name>
    <name type="common">Joro spider</name>
    <name type="synonym">Nephila clavata</name>
    <dbReference type="NCBI Taxonomy" id="2740835"/>
    <lineage>
        <taxon>Eukaryota</taxon>
        <taxon>Metazoa</taxon>
        <taxon>Ecdysozoa</taxon>
        <taxon>Arthropoda</taxon>
        <taxon>Chelicerata</taxon>
        <taxon>Arachnida</taxon>
        <taxon>Araneae</taxon>
        <taxon>Araneomorphae</taxon>
        <taxon>Entelegynae</taxon>
        <taxon>Araneoidea</taxon>
        <taxon>Nephilidae</taxon>
        <taxon>Trichonephila</taxon>
    </lineage>
</organism>
<dbReference type="Gene3D" id="3.90.215.10">
    <property type="entry name" value="Gamma Fibrinogen, chain A, domain 1"/>
    <property type="match status" value="1"/>
</dbReference>
<dbReference type="EMBL" id="BMAO01039411">
    <property type="protein sequence ID" value="GFR31274.1"/>
    <property type="molecule type" value="Genomic_DNA"/>
</dbReference>
<dbReference type="InterPro" id="IPR020837">
    <property type="entry name" value="Fibrinogen_CS"/>
</dbReference>
<feature type="domain" description="Fibrinogen C-terminal" evidence="2">
    <location>
        <begin position="1"/>
        <end position="82"/>
    </location>
</feature>
<dbReference type="Pfam" id="PF00147">
    <property type="entry name" value="Fibrinogen_C"/>
    <property type="match status" value="1"/>
</dbReference>